<dbReference type="AlphaFoldDB" id="A0A3B1DL98"/>
<proteinExistence type="predicted"/>
<dbReference type="PROSITE" id="PS50075">
    <property type="entry name" value="CARRIER"/>
    <property type="match status" value="1"/>
</dbReference>
<accession>A0A3B1DL98</accession>
<feature type="domain" description="Carrier" evidence="1">
    <location>
        <begin position="1"/>
        <end position="43"/>
    </location>
</feature>
<dbReference type="EMBL" id="UOGL01000359">
    <property type="protein sequence ID" value="VAX39691.1"/>
    <property type="molecule type" value="Genomic_DNA"/>
</dbReference>
<evidence type="ECO:0000259" key="1">
    <source>
        <dbReference type="PROSITE" id="PS50075"/>
    </source>
</evidence>
<evidence type="ECO:0000313" key="2">
    <source>
        <dbReference type="EMBL" id="VAX39691.1"/>
    </source>
</evidence>
<dbReference type="InterPro" id="IPR009081">
    <property type="entry name" value="PP-bd_ACP"/>
</dbReference>
<dbReference type="Gene3D" id="1.10.1200.10">
    <property type="entry name" value="ACP-like"/>
    <property type="match status" value="1"/>
</dbReference>
<reference evidence="2" key="1">
    <citation type="submission" date="2018-06" db="EMBL/GenBank/DDBJ databases">
        <authorList>
            <person name="Zhirakovskaya E."/>
        </authorList>
    </citation>
    <scope>NUCLEOTIDE SEQUENCE</scope>
</reference>
<organism evidence="2">
    <name type="scientific">hydrothermal vent metagenome</name>
    <dbReference type="NCBI Taxonomy" id="652676"/>
    <lineage>
        <taxon>unclassified sequences</taxon>
        <taxon>metagenomes</taxon>
        <taxon>ecological metagenomes</taxon>
    </lineage>
</organism>
<dbReference type="InterPro" id="IPR036736">
    <property type="entry name" value="ACP-like_sf"/>
</dbReference>
<sequence>MGLDSVELIMDVEDHFGITITEEEWESSLSTVGSLVERCRQRILVSETRQNIYLPYFFALRDTLREMTLNRLLRVRPSTPIVNVLPSSLQHQFWDQLSEQFHLDPPSFRFWSKQPIGFKTVGDITRQIAKRHLAIKPFASSEYTAVLNELRPIIMNALNVKEDEVVPTARFVEDLGMS</sequence>
<name>A0A3B1DL98_9ZZZZ</name>
<protein>
    <recommendedName>
        <fullName evidence="1">Carrier domain-containing protein</fullName>
    </recommendedName>
</protein>
<gene>
    <name evidence="2" type="ORF">MNBD_PLANCTO02-642</name>
</gene>